<evidence type="ECO:0000256" key="5">
    <source>
        <dbReference type="ARBA" id="ARBA00023237"/>
    </source>
</evidence>
<dbReference type="Gene3D" id="1.25.40.390">
    <property type="match status" value="1"/>
</dbReference>
<dbReference type="SUPFAM" id="SSF48452">
    <property type="entry name" value="TPR-like"/>
    <property type="match status" value="1"/>
</dbReference>
<keyword evidence="5" id="KW-0998">Cell outer membrane</keyword>
<feature type="domain" description="RagB/SusD" evidence="6">
    <location>
        <begin position="341"/>
        <end position="599"/>
    </location>
</feature>
<evidence type="ECO:0000256" key="2">
    <source>
        <dbReference type="ARBA" id="ARBA00006275"/>
    </source>
</evidence>
<dbReference type="InterPro" id="IPR011990">
    <property type="entry name" value="TPR-like_helical_dom_sf"/>
</dbReference>
<keyword evidence="9" id="KW-1185">Reference proteome</keyword>
<evidence type="ECO:0000256" key="4">
    <source>
        <dbReference type="ARBA" id="ARBA00023136"/>
    </source>
</evidence>
<evidence type="ECO:0000259" key="7">
    <source>
        <dbReference type="Pfam" id="PF14322"/>
    </source>
</evidence>
<dbReference type="EMBL" id="BAABFN010000001">
    <property type="protein sequence ID" value="GAA4300799.1"/>
    <property type="molecule type" value="Genomic_DNA"/>
</dbReference>
<protein>
    <recommendedName>
        <fullName evidence="10">RagB/SusD family nutrient uptake outer membrane protein</fullName>
    </recommendedName>
</protein>
<evidence type="ECO:0000256" key="3">
    <source>
        <dbReference type="ARBA" id="ARBA00022729"/>
    </source>
</evidence>
<feature type="domain" description="SusD-like N-terminal" evidence="7">
    <location>
        <begin position="70"/>
        <end position="219"/>
    </location>
</feature>
<gene>
    <name evidence="8" type="ORF">GCM10023143_02120</name>
</gene>
<accession>A0ABP8FD98</accession>
<organism evidence="8 9">
    <name type="scientific">Compostibacter hankyongensis</name>
    <dbReference type="NCBI Taxonomy" id="1007089"/>
    <lineage>
        <taxon>Bacteria</taxon>
        <taxon>Pseudomonadati</taxon>
        <taxon>Bacteroidota</taxon>
        <taxon>Chitinophagia</taxon>
        <taxon>Chitinophagales</taxon>
        <taxon>Chitinophagaceae</taxon>
        <taxon>Compostibacter</taxon>
    </lineage>
</organism>
<proteinExistence type="inferred from homology"/>
<keyword evidence="4" id="KW-0472">Membrane</keyword>
<evidence type="ECO:0000313" key="9">
    <source>
        <dbReference type="Proteomes" id="UP001501207"/>
    </source>
</evidence>
<comment type="similarity">
    <text evidence="2">Belongs to the SusD family.</text>
</comment>
<evidence type="ECO:0000256" key="1">
    <source>
        <dbReference type="ARBA" id="ARBA00004442"/>
    </source>
</evidence>
<dbReference type="Proteomes" id="UP001501207">
    <property type="component" value="Unassembled WGS sequence"/>
</dbReference>
<keyword evidence="3" id="KW-0732">Signal</keyword>
<dbReference type="PROSITE" id="PS51257">
    <property type="entry name" value="PROKAR_LIPOPROTEIN"/>
    <property type="match status" value="1"/>
</dbReference>
<dbReference type="Pfam" id="PF14322">
    <property type="entry name" value="SusD-like_3"/>
    <property type="match status" value="1"/>
</dbReference>
<dbReference type="Pfam" id="PF07980">
    <property type="entry name" value="SusD_RagB"/>
    <property type="match status" value="1"/>
</dbReference>
<reference evidence="9" key="1">
    <citation type="journal article" date="2019" name="Int. J. Syst. Evol. Microbiol.">
        <title>The Global Catalogue of Microorganisms (GCM) 10K type strain sequencing project: providing services to taxonomists for standard genome sequencing and annotation.</title>
        <authorList>
            <consortium name="The Broad Institute Genomics Platform"/>
            <consortium name="The Broad Institute Genome Sequencing Center for Infectious Disease"/>
            <person name="Wu L."/>
            <person name="Ma J."/>
        </authorList>
    </citation>
    <scope>NUCLEOTIDE SEQUENCE [LARGE SCALE GENOMIC DNA]</scope>
    <source>
        <strain evidence="9">JCM 17664</strain>
    </source>
</reference>
<name>A0ABP8FD98_9BACT</name>
<evidence type="ECO:0000259" key="6">
    <source>
        <dbReference type="Pfam" id="PF07980"/>
    </source>
</evidence>
<comment type="subcellular location">
    <subcellularLocation>
        <location evidence="1">Cell outer membrane</location>
    </subcellularLocation>
</comment>
<evidence type="ECO:0000313" key="8">
    <source>
        <dbReference type="EMBL" id="GAA4300799.1"/>
    </source>
</evidence>
<dbReference type="InterPro" id="IPR033985">
    <property type="entry name" value="SusD-like_N"/>
</dbReference>
<dbReference type="InterPro" id="IPR012944">
    <property type="entry name" value="SusD_RagB_dom"/>
</dbReference>
<comment type="caution">
    <text evidence="8">The sequence shown here is derived from an EMBL/GenBank/DDBJ whole genome shotgun (WGS) entry which is preliminary data.</text>
</comment>
<sequence>MRPFKSFQTPDMKVYRIYVLLALALTVSSAGCKKILEPNNDDHSTFNRVYDDPSFAEGLLITAYTLIPTNDYKYDEVATDDAVTNDKFSDLMKMATGGWSALSNPENVWDNCNKAILYINRFLDVVDTVTWKRTNPQLNELYNRRLKGEAYALRGLFKYYLLRNHAGYDASGALLGFPIYDKFLSSEADFSQPRASFSESVKSAYADLDTSLRFLSADYGNLSDLNELPPGFGTITDIGDYNTVFGDVTQQRISGRHARALKARLALLAASPAFNEGNNVRLWEDAADYTAGLLDDIGGVGGLDPQGAGFYLKQQVDDANLTSGDKKDIGEILWRRPIYNNHQREQDNFPPSLYGNGEINPSQNLVDAFPMANGYPIDAQGSGYDPAKPYDNRDPRLSLYIVYNGSTMKGQTIGTAAGSGDDAIDNLQNGTRTGYYLRKLLREDVNVNPISISDQKHYNTHIRYTELFLNYAEAANEAWGPDGRGSHAYSAKDVIAAIRKRAGIAQPDNYLASIATQEDMRTLIRNERRLELCFEGFRFWDLRRWKADLTVPVKGVRISGGNYQYFTVEQRNYNNSYMHYGPVPDKEIVKFHLTQNKGW</sequence>
<evidence type="ECO:0008006" key="10">
    <source>
        <dbReference type="Google" id="ProtNLM"/>
    </source>
</evidence>